<keyword evidence="1" id="KW-1133">Transmembrane helix</keyword>
<name>A0A1M7ASE3_9BRAD</name>
<keyword evidence="1" id="KW-0472">Membrane</keyword>
<protein>
    <submittedName>
        <fullName evidence="2">Uncharacterized protein</fullName>
    </submittedName>
</protein>
<dbReference type="EMBL" id="FNTI01000001">
    <property type="protein sequence ID" value="SED46851.1"/>
    <property type="molecule type" value="Genomic_DNA"/>
</dbReference>
<dbReference type="RefSeq" id="WP_074822851.1">
    <property type="nucleotide sequence ID" value="NZ_FNTI01000001.1"/>
</dbReference>
<dbReference type="Proteomes" id="UP000183208">
    <property type="component" value="Unassembled WGS sequence"/>
</dbReference>
<accession>A0A1M7ASE3</accession>
<reference evidence="2 3" key="1">
    <citation type="submission" date="2016-10" db="EMBL/GenBank/DDBJ databases">
        <authorList>
            <person name="de Groot N.N."/>
        </authorList>
    </citation>
    <scope>NUCLEOTIDE SEQUENCE [LARGE SCALE GENOMIC DNA]</scope>
    <source>
        <strain evidence="2 3">GAS522</strain>
    </source>
</reference>
<organism evidence="2 3">
    <name type="scientific">Bradyrhizobium lablabi</name>
    <dbReference type="NCBI Taxonomy" id="722472"/>
    <lineage>
        <taxon>Bacteria</taxon>
        <taxon>Pseudomonadati</taxon>
        <taxon>Pseudomonadota</taxon>
        <taxon>Alphaproteobacteria</taxon>
        <taxon>Hyphomicrobiales</taxon>
        <taxon>Nitrobacteraceae</taxon>
        <taxon>Bradyrhizobium</taxon>
    </lineage>
</organism>
<evidence type="ECO:0000313" key="3">
    <source>
        <dbReference type="Proteomes" id="UP000183208"/>
    </source>
</evidence>
<dbReference type="AlphaFoldDB" id="A0A1M7ASE3"/>
<gene>
    <name evidence="2" type="ORF">SAMN05444171_4187</name>
</gene>
<proteinExistence type="predicted"/>
<evidence type="ECO:0000313" key="2">
    <source>
        <dbReference type="EMBL" id="SED46851.1"/>
    </source>
</evidence>
<dbReference type="OrthoDB" id="8239714at2"/>
<feature type="transmembrane region" description="Helical" evidence="1">
    <location>
        <begin position="20"/>
        <end position="39"/>
    </location>
</feature>
<evidence type="ECO:0000256" key="1">
    <source>
        <dbReference type="SAM" id="Phobius"/>
    </source>
</evidence>
<keyword evidence="1" id="KW-0812">Transmembrane</keyword>
<sequence>MRSLIQSLTPDDGRIYWRRVGGMFALYVVLMVTAAGVFVSHESSRKLAQEPATTVATDVKTRSIAQFAAND</sequence>